<protein>
    <submittedName>
        <fullName evidence="2">Uncharacterized protein</fullName>
    </submittedName>
</protein>
<dbReference type="Proteomes" id="UP000005392">
    <property type="component" value="Unassembled WGS sequence"/>
</dbReference>
<proteinExistence type="predicted"/>
<gene>
    <name evidence="2" type="ORF">HMPREF9094_1945</name>
</gene>
<organism evidence="2 3">
    <name type="scientific">Fusobacterium animalis ATCC 51191</name>
    <dbReference type="NCBI Taxonomy" id="997347"/>
    <lineage>
        <taxon>Bacteria</taxon>
        <taxon>Fusobacteriati</taxon>
        <taxon>Fusobacteriota</taxon>
        <taxon>Fusobacteriia</taxon>
        <taxon>Fusobacteriales</taxon>
        <taxon>Fusobacteriaceae</taxon>
        <taxon>Fusobacterium</taxon>
    </lineage>
</organism>
<reference evidence="2 3" key="1">
    <citation type="submission" date="2011-05" db="EMBL/GenBank/DDBJ databases">
        <authorList>
            <person name="Muzny D."/>
            <person name="Qin X."/>
            <person name="Deng J."/>
            <person name="Jiang H."/>
            <person name="Liu Y."/>
            <person name="Qu J."/>
            <person name="Song X.-Z."/>
            <person name="Zhang L."/>
            <person name="Thornton R."/>
            <person name="Coyle M."/>
            <person name="Francisco L."/>
            <person name="Jackson L."/>
            <person name="Javaid M."/>
            <person name="Korchina V."/>
            <person name="Kovar C."/>
            <person name="Mata R."/>
            <person name="Mathew T."/>
            <person name="Ngo R."/>
            <person name="Nguyen L."/>
            <person name="Nguyen N."/>
            <person name="Okwuonu G."/>
            <person name="Ongeri F."/>
            <person name="Pham C."/>
            <person name="Simmons D."/>
            <person name="Wilczek-Boney K."/>
            <person name="Hale W."/>
            <person name="Jakkamsetti A."/>
            <person name="Pham P."/>
            <person name="Ruth R."/>
            <person name="San Lucas F."/>
            <person name="Warren J."/>
            <person name="Zhang J."/>
            <person name="Zhao Z."/>
            <person name="Zhou C."/>
            <person name="Zhu D."/>
            <person name="Lee S."/>
            <person name="Bess C."/>
            <person name="Blankenburg K."/>
            <person name="Forbes L."/>
            <person name="Fu Q."/>
            <person name="Gubbala S."/>
            <person name="Hirani K."/>
            <person name="Jayaseelan J.C."/>
            <person name="Lara F."/>
            <person name="Munidasa M."/>
            <person name="Palculict T."/>
            <person name="Patil S."/>
            <person name="Pu L.-L."/>
            <person name="Saada N."/>
            <person name="Tang L."/>
            <person name="Weissenberger G."/>
            <person name="Zhu Y."/>
            <person name="Hemphill L."/>
            <person name="Shang Y."/>
            <person name="Youmans B."/>
            <person name="Ayvaz T."/>
            <person name="Ross M."/>
            <person name="Santibanez J."/>
            <person name="Aqrawi P."/>
            <person name="Gross S."/>
            <person name="Joshi V."/>
            <person name="Fowler G."/>
            <person name="Nazareth L."/>
            <person name="Reid J."/>
            <person name="Worley K."/>
            <person name="Petrosino J."/>
            <person name="Highlander S."/>
            <person name="Gibbs R."/>
        </authorList>
    </citation>
    <scope>NUCLEOTIDE SEQUENCE [LARGE SCALE GENOMIC DNA]</scope>
    <source>
        <strain evidence="2 3">ATCC 51191</strain>
    </source>
</reference>
<evidence type="ECO:0000313" key="2">
    <source>
        <dbReference type="EMBL" id="EGQ79023.1"/>
    </source>
</evidence>
<keyword evidence="3" id="KW-1185">Reference proteome</keyword>
<keyword evidence="1" id="KW-0812">Transmembrane</keyword>
<dbReference type="AlphaFoldDB" id="F9EPU0"/>
<feature type="transmembrane region" description="Helical" evidence="1">
    <location>
        <begin position="18"/>
        <end position="36"/>
    </location>
</feature>
<dbReference type="HOGENOM" id="CLU_3061854_0_0_0"/>
<dbReference type="EMBL" id="AFQD01000338">
    <property type="protein sequence ID" value="EGQ79023.1"/>
    <property type="molecule type" value="Genomic_DNA"/>
</dbReference>
<evidence type="ECO:0000256" key="1">
    <source>
        <dbReference type="SAM" id="Phobius"/>
    </source>
</evidence>
<evidence type="ECO:0000313" key="3">
    <source>
        <dbReference type="Proteomes" id="UP000005392"/>
    </source>
</evidence>
<sequence length="53" mass="6177">MFVNQNLIKIKNKTAENLVTNFIIVLNFSSLIKFLVNISSRIYKLINSVIIFF</sequence>
<keyword evidence="1" id="KW-0472">Membrane</keyword>
<name>F9EPU0_9FUSO</name>
<keyword evidence="1" id="KW-1133">Transmembrane helix</keyword>
<accession>F9EPU0</accession>
<comment type="caution">
    <text evidence="2">The sequence shown here is derived from an EMBL/GenBank/DDBJ whole genome shotgun (WGS) entry which is preliminary data.</text>
</comment>